<evidence type="ECO:0000256" key="1">
    <source>
        <dbReference type="SAM" id="Phobius"/>
    </source>
</evidence>
<dbReference type="EMBL" id="MEZZ01000019">
    <property type="protein sequence ID" value="OGD68864.1"/>
    <property type="molecule type" value="Genomic_DNA"/>
</dbReference>
<comment type="caution">
    <text evidence="2">The sequence shown here is derived from an EMBL/GenBank/DDBJ whole genome shotgun (WGS) entry which is preliminary data.</text>
</comment>
<organism evidence="2 3">
    <name type="scientific">Candidatus Campbellbacteria bacterium RIFCSPHIGHO2_01_FULL_34_10</name>
    <dbReference type="NCBI Taxonomy" id="1797577"/>
    <lineage>
        <taxon>Bacteria</taxon>
        <taxon>Candidatus Campbelliibacteriota</taxon>
    </lineage>
</organism>
<accession>A0A1F5ENT7</accession>
<evidence type="ECO:0000313" key="2">
    <source>
        <dbReference type="EMBL" id="OGD68864.1"/>
    </source>
</evidence>
<name>A0A1F5ENT7_9BACT</name>
<evidence type="ECO:0000313" key="3">
    <source>
        <dbReference type="Proteomes" id="UP000186670"/>
    </source>
</evidence>
<gene>
    <name evidence="2" type="ORF">A2811_00095</name>
</gene>
<dbReference type="Proteomes" id="UP000186670">
    <property type="component" value="Unassembled WGS sequence"/>
</dbReference>
<keyword evidence="1" id="KW-0472">Membrane</keyword>
<reference evidence="2 3" key="1">
    <citation type="journal article" date="2016" name="Nat. Commun.">
        <title>Thousands of microbial genomes shed light on interconnected biogeochemical processes in an aquifer system.</title>
        <authorList>
            <person name="Anantharaman K."/>
            <person name="Brown C.T."/>
            <person name="Hug L.A."/>
            <person name="Sharon I."/>
            <person name="Castelle C.J."/>
            <person name="Probst A.J."/>
            <person name="Thomas B.C."/>
            <person name="Singh A."/>
            <person name="Wilkins M.J."/>
            <person name="Karaoz U."/>
            <person name="Brodie E.L."/>
            <person name="Williams K.H."/>
            <person name="Hubbard S.S."/>
            <person name="Banfield J.F."/>
        </authorList>
    </citation>
    <scope>NUCLEOTIDE SEQUENCE [LARGE SCALE GENOMIC DNA]</scope>
</reference>
<feature type="transmembrane region" description="Helical" evidence="1">
    <location>
        <begin position="20"/>
        <end position="43"/>
    </location>
</feature>
<dbReference type="AlphaFoldDB" id="A0A1F5ENT7"/>
<keyword evidence="1" id="KW-1133">Transmembrane helix</keyword>
<proteinExistence type="predicted"/>
<protein>
    <recommendedName>
        <fullName evidence="4">Two-component sensor histidine kinase</fullName>
    </recommendedName>
</protein>
<keyword evidence="1" id="KW-0812">Transmembrane</keyword>
<evidence type="ECO:0008006" key="4">
    <source>
        <dbReference type="Google" id="ProtNLM"/>
    </source>
</evidence>
<sequence length="81" mass="9661">MSGDFLTKIRNKPEEEKRSLLFTYTVFTMIGIILIAIILNYFFEDNKRKKEYGNNSIQEMKVFVLKIWDDFGGIYQQIDLK</sequence>